<reference evidence="2 3" key="1">
    <citation type="submission" date="2020-04" db="EMBL/GenBank/DDBJ databases">
        <title>Paeniglutamicibacter sp. ANT13_2, a novel actinomycete isolated from sediment in Antarctica.</title>
        <authorList>
            <person name="Sakdapetsiri C."/>
            <person name="Pinyakong O."/>
        </authorList>
    </citation>
    <scope>NUCLEOTIDE SEQUENCE [LARGE SCALE GENOMIC DNA]</scope>
    <source>
        <strain evidence="2 3">ANT13_2</strain>
    </source>
</reference>
<dbReference type="Proteomes" id="UP000746595">
    <property type="component" value="Unassembled WGS sequence"/>
</dbReference>
<evidence type="ECO:0000256" key="1">
    <source>
        <dbReference type="SAM" id="MobiDB-lite"/>
    </source>
</evidence>
<comment type="caution">
    <text evidence="2">The sequence shown here is derived from an EMBL/GenBank/DDBJ whole genome shotgun (WGS) entry which is preliminary data.</text>
</comment>
<sequence length="139" mass="15188">MIEPPGLGERGSLIFQAKAPGVTDPAALGLVVELARTADRLDELDNIIQGKGVLNLMQFRVLSHVETSTDTNINVEVKFGAPLAEARQQQQRYTELYRAVEALSPAVPAVVAAPETKTKTATDELAARRRAREKRRKAQ</sequence>
<organism evidence="2 3">
    <name type="scientific">Paeniglutamicibacter terrestris</name>
    <dbReference type="NCBI Taxonomy" id="2723403"/>
    <lineage>
        <taxon>Bacteria</taxon>
        <taxon>Bacillati</taxon>
        <taxon>Actinomycetota</taxon>
        <taxon>Actinomycetes</taxon>
        <taxon>Micrococcales</taxon>
        <taxon>Micrococcaceae</taxon>
        <taxon>Paeniglutamicibacter</taxon>
    </lineage>
</organism>
<gene>
    <name evidence="2" type="ORF">HED64_10320</name>
</gene>
<name>A0ABX1G4C5_9MICC</name>
<feature type="region of interest" description="Disordered" evidence="1">
    <location>
        <begin position="113"/>
        <end position="139"/>
    </location>
</feature>
<dbReference type="EMBL" id="JAAWVT010000004">
    <property type="protein sequence ID" value="NKG21097.1"/>
    <property type="molecule type" value="Genomic_DNA"/>
</dbReference>
<protein>
    <recommendedName>
        <fullName evidence="4">Condensation domain-containing protein</fullName>
    </recommendedName>
</protein>
<evidence type="ECO:0000313" key="2">
    <source>
        <dbReference type="EMBL" id="NKG21097.1"/>
    </source>
</evidence>
<dbReference type="RefSeq" id="WP_168151922.1">
    <property type="nucleotide sequence ID" value="NZ_JAAWVT010000004.1"/>
</dbReference>
<feature type="compositionally biased region" description="Basic residues" evidence="1">
    <location>
        <begin position="128"/>
        <end position="139"/>
    </location>
</feature>
<keyword evidence="3" id="KW-1185">Reference proteome</keyword>
<evidence type="ECO:0000313" key="3">
    <source>
        <dbReference type="Proteomes" id="UP000746595"/>
    </source>
</evidence>
<accession>A0ABX1G4C5</accession>
<proteinExistence type="predicted"/>
<feature type="compositionally biased region" description="Basic and acidic residues" evidence="1">
    <location>
        <begin position="116"/>
        <end position="127"/>
    </location>
</feature>
<evidence type="ECO:0008006" key="4">
    <source>
        <dbReference type="Google" id="ProtNLM"/>
    </source>
</evidence>